<feature type="binding site" evidence="7">
    <location>
        <position position="271"/>
    </location>
    <ligand>
        <name>NADPH</name>
        <dbReference type="ChEBI" id="CHEBI:57783"/>
    </ligand>
</feature>
<organism evidence="15 16">
    <name type="scientific">Candidatus Thalassospirochaeta sargassi</name>
    <dbReference type="NCBI Taxonomy" id="3119039"/>
    <lineage>
        <taxon>Bacteria</taxon>
        <taxon>Pseudomonadati</taxon>
        <taxon>Spirochaetota</taxon>
        <taxon>Spirochaetia</taxon>
        <taxon>Spirochaetales</taxon>
        <taxon>Spirochaetaceae</taxon>
        <taxon>Candidatus Thalassospirochaeta</taxon>
    </lineage>
</organism>
<dbReference type="InterPro" id="IPR006168">
    <property type="entry name" value="G3P_DH_NAD-dep"/>
</dbReference>
<accession>A0AAJ1IC53</accession>
<sequence length="357" mass="38574">MEQNIKNIGIINAGAWGTAIAKVLGASGHNVEIWEYMEDVVAEINTEHSNSRYLLGVNLSENVTATGNLTKAATGKDFIIIATPSLYILDIVKKLVPVQDIMEGKPVIGILTKGFIKGPAGPVLITRALEDYLPGFYKDGLVYISGPSHAEEVARGKLTGLISASKNGLNSIRFRELLSGSNLMVYSSLDTIGVQTCGAVKNVIAIAYGMLDALSEITDSFGDNTESLLLAAGLNEIQQIGKALGSEYPETFTSIAGVGDLDVTCRSKYGRNRKFGREIVNNRKIAGFKDAEDLIANIDRIGYLPEGAIAASYVKQLMEQYKLKLPVSEVVYKILNKEDKPLKAIHALVQKLNIPQS</sequence>
<dbReference type="NCBIfam" id="NF000942">
    <property type="entry name" value="PRK00094.1-4"/>
    <property type="match status" value="1"/>
</dbReference>
<evidence type="ECO:0000256" key="5">
    <source>
        <dbReference type="ARBA" id="ARBA00023209"/>
    </source>
</evidence>
<dbReference type="InterPro" id="IPR006109">
    <property type="entry name" value="G3P_DH_NAD-dep_C"/>
</dbReference>
<dbReference type="GO" id="GO:0051287">
    <property type="term" value="F:NAD binding"/>
    <property type="evidence" value="ECO:0007669"/>
    <property type="project" value="InterPro"/>
</dbReference>
<dbReference type="PRINTS" id="PR00077">
    <property type="entry name" value="GPDHDRGNASE"/>
</dbReference>
<dbReference type="NCBIfam" id="NF000940">
    <property type="entry name" value="PRK00094.1-2"/>
    <property type="match status" value="1"/>
</dbReference>
<dbReference type="InterPro" id="IPR011128">
    <property type="entry name" value="G3P_DH_NAD-dep_N"/>
</dbReference>
<keyword evidence="7" id="KW-0963">Cytoplasm</keyword>
<feature type="binding site" evidence="7">
    <location>
        <position position="113"/>
    </location>
    <ligand>
        <name>NADPH</name>
        <dbReference type="ChEBI" id="CHEBI:57783"/>
    </ligand>
</feature>
<feature type="binding site" evidence="7">
    <location>
        <position position="271"/>
    </location>
    <ligand>
        <name>sn-glycerol 3-phosphate</name>
        <dbReference type="ChEBI" id="CHEBI:57597"/>
    </ligand>
</feature>
<dbReference type="HAMAP" id="MF_00394">
    <property type="entry name" value="NAD_Glyc3P_dehydrog"/>
    <property type="match status" value="1"/>
</dbReference>
<dbReference type="GO" id="GO:0046167">
    <property type="term" value="P:glycerol-3-phosphate biosynthetic process"/>
    <property type="evidence" value="ECO:0007669"/>
    <property type="project" value="UniProtKB-UniRule"/>
</dbReference>
<dbReference type="GO" id="GO:0005829">
    <property type="term" value="C:cytosol"/>
    <property type="evidence" value="ECO:0007669"/>
    <property type="project" value="TreeGrafter"/>
</dbReference>
<feature type="binding site" evidence="9">
    <location>
        <begin position="271"/>
        <end position="272"/>
    </location>
    <ligand>
        <name>substrate</name>
    </ligand>
</feature>
<keyword evidence="7 10" id="KW-0520">NAD</keyword>
<dbReference type="EC" id="1.1.1.94" evidence="7"/>
<feature type="binding site" evidence="10">
    <location>
        <position position="150"/>
    </location>
    <ligand>
        <name>NAD(+)</name>
        <dbReference type="ChEBI" id="CHEBI:57540"/>
    </ligand>
</feature>
<evidence type="ECO:0000313" key="15">
    <source>
        <dbReference type="EMBL" id="MDC7225369.1"/>
    </source>
</evidence>
<comment type="caution">
    <text evidence="15">The sequence shown here is derived from an EMBL/GenBank/DDBJ whole genome shotgun (WGS) entry which is preliminary data.</text>
</comment>
<dbReference type="Pfam" id="PF01210">
    <property type="entry name" value="NAD_Gly3P_dh_N"/>
    <property type="match status" value="1"/>
</dbReference>
<feature type="domain" description="Glycerol-3-phosphate dehydrogenase NAD-dependent C-terminal" evidence="14">
    <location>
        <begin position="190"/>
        <end position="345"/>
    </location>
</feature>
<dbReference type="GO" id="GO:0047952">
    <property type="term" value="F:glycerol-3-phosphate dehydrogenase [NAD(P)+] activity"/>
    <property type="evidence" value="ECO:0007669"/>
    <property type="project" value="UniProtKB-UniRule"/>
</dbReference>
<feature type="binding site" evidence="7">
    <location>
        <position position="272"/>
    </location>
    <ligand>
        <name>sn-glycerol 3-phosphate</name>
        <dbReference type="ChEBI" id="CHEBI:57597"/>
    </ligand>
</feature>
<dbReference type="PANTHER" id="PTHR11728">
    <property type="entry name" value="GLYCEROL-3-PHOSPHATE DEHYDROGENASE"/>
    <property type="match status" value="1"/>
</dbReference>
<dbReference type="InterPro" id="IPR013328">
    <property type="entry name" value="6PGD_dom2"/>
</dbReference>
<dbReference type="InterPro" id="IPR008927">
    <property type="entry name" value="6-PGluconate_DH-like_C_sf"/>
</dbReference>
<evidence type="ECO:0000256" key="10">
    <source>
        <dbReference type="PIRSR" id="PIRSR000114-3"/>
    </source>
</evidence>
<evidence type="ECO:0000313" key="16">
    <source>
        <dbReference type="Proteomes" id="UP001221217"/>
    </source>
</evidence>
<feature type="binding site" evidence="7">
    <location>
        <position position="304"/>
    </location>
    <ligand>
        <name>NADPH</name>
        <dbReference type="ChEBI" id="CHEBI:57783"/>
    </ligand>
</feature>
<evidence type="ECO:0000256" key="4">
    <source>
        <dbReference type="ARBA" id="ARBA00023098"/>
    </source>
</evidence>
<comment type="function">
    <text evidence="7">Catalyzes the reduction of the glycolytic intermediate dihydroxyacetone phosphate (DHAP) to sn-glycerol 3-phosphate (G3P), the key precursor for phospholipid synthesis.</text>
</comment>
<evidence type="ECO:0000259" key="13">
    <source>
        <dbReference type="Pfam" id="PF01210"/>
    </source>
</evidence>
<dbReference type="GO" id="GO:0046168">
    <property type="term" value="P:glycerol-3-phosphate catabolic process"/>
    <property type="evidence" value="ECO:0007669"/>
    <property type="project" value="InterPro"/>
</dbReference>
<dbReference type="SUPFAM" id="SSF51735">
    <property type="entry name" value="NAD(P)-binding Rossmann-fold domains"/>
    <property type="match status" value="1"/>
</dbReference>
<dbReference type="SUPFAM" id="SSF48179">
    <property type="entry name" value="6-phosphogluconate dehydrogenase C-terminal domain-like"/>
    <property type="match status" value="1"/>
</dbReference>
<keyword evidence="3 7" id="KW-0560">Oxidoreductase</keyword>
<feature type="binding site" evidence="7">
    <location>
        <position position="16"/>
    </location>
    <ligand>
        <name>NADPH</name>
        <dbReference type="ChEBI" id="CHEBI:57783"/>
    </ligand>
</feature>
<name>A0AAJ1IC53_9SPIO</name>
<evidence type="ECO:0000256" key="9">
    <source>
        <dbReference type="PIRSR" id="PIRSR000114-2"/>
    </source>
</evidence>
<comment type="catalytic activity">
    <reaction evidence="7">
        <text>sn-glycerol 3-phosphate + NAD(+) = dihydroxyacetone phosphate + NADH + H(+)</text>
        <dbReference type="Rhea" id="RHEA:11092"/>
        <dbReference type="ChEBI" id="CHEBI:15378"/>
        <dbReference type="ChEBI" id="CHEBI:57540"/>
        <dbReference type="ChEBI" id="CHEBI:57597"/>
        <dbReference type="ChEBI" id="CHEBI:57642"/>
        <dbReference type="ChEBI" id="CHEBI:57945"/>
        <dbReference type="EC" id="1.1.1.94"/>
    </reaction>
</comment>
<feature type="binding site" evidence="7">
    <location>
        <position position="113"/>
    </location>
    <ligand>
        <name>sn-glycerol 3-phosphate</name>
        <dbReference type="ChEBI" id="CHEBI:57597"/>
    </ligand>
</feature>
<feature type="binding site" evidence="7">
    <location>
        <position position="150"/>
    </location>
    <ligand>
        <name>NADPH</name>
        <dbReference type="ChEBI" id="CHEBI:57783"/>
    </ligand>
</feature>
<feature type="domain" description="Glycerol-3-phosphate dehydrogenase NAD-dependent N-terminal" evidence="13">
    <location>
        <begin position="8"/>
        <end position="167"/>
    </location>
</feature>
<proteinExistence type="inferred from homology"/>
<feature type="binding site" evidence="9">
    <location>
        <position position="113"/>
    </location>
    <ligand>
        <name>substrate</name>
    </ligand>
</feature>
<protein>
    <recommendedName>
        <fullName evidence="7">Glycerol-3-phosphate dehydrogenase [NAD(P)+]</fullName>
        <ecNumber evidence="7">1.1.1.94</ecNumber>
    </recommendedName>
    <alternativeName>
        <fullName evidence="7">NAD(P)(+)-dependent glycerol-3-phosphate dehydrogenase</fullName>
    </alternativeName>
    <alternativeName>
        <fullName evidence="7">NAD(P)H-dependent dihydroxyacetone-phosphate reductase</fullName>
    </alternativeName>
</protein>
<dbReference type="AlphaFoldDB" id="A0AAJ1IC53"/>
<feature type="binding site" evidence="7">
    <location>
        <position position="148"/>
    </location>
    <ligand>
        <name>sn-glycerol 3-phosphate</name>
        <dbReference type="ChEBI" id="CHEBI:57597"/>
    </ligand>
</feature>
<evidence type="ECO:0000259" key="14">
    <source>
        <dbReference type="Pfam" id="PF07479"/>
    </source>
</evidence>
<feature type="active site" description="Proton acceptor" evidence="7 8">
    <location>
        <position position="201"/>
    </location>
</feature>
<comment type="pathway">
    <text evidence="7">Membrane lipid metabolism; glycerophospholipid metabolism.</text>
</comment>
<evidence type="ECO:0000256" key="1">
    <source>
        <dbReference type="ARBA" id="ARBA00011009"/>
    </source>
</evidence>
<dbReference type="Gene3D" id="3.40.50.720">
    <property type="entry name" value="NAD(P)-binding Rossmann-like Domain"/>
    <property type="match status" value="1"/>
</dbReference>
<feature type="binding site" evidence="7">
    <location>
        <position position="201"/>
    </location>
    <ligand>
        <name>sn-glycerol 3-phosphate</name>
        <dbReference type="ChEBI" id="CHEBI:57597"/>
    </ligand>
</feature>
<dbReference type="GO" id="GO:0005975">
    <property type="term" value="P:carbohydrate metabolic process"/>
    <property type="evidence" value="ECO:0007669"/>
    <property type="project" value="InterPro"/>
</dbReference>
<evidence type="ECO:0000256" key="12">
    <source>
        <dbReference type="RuleBase" id="RU000439"/>
    </source>
</evidence>
<keyword evidence="4 7" id="KW-0443">Lipid metabolism</keyword>
<comment type="subcellular location">
    <subcellularLocation>
        <location evidence="7">Cytoplasm</location>
    </subcellularLocation>
</comment>
<dbReference type="InterPro" id="IPR036291">
    <property type="entry name" value="NAD(P)-bd_dom_sf"/>
</dbReference>
<dbReference type="GO" id="GO:0008654">
    <property type="term" value="P:phospholipid biosynthetic process"/>
    <property type="evidence" value="ECO:0007669"/>
    <property type="project" value="UniProtKB-KW"/>
</dbReference>
<dbReference type="Proteomes" id="UP001221217">
    <property type="component" value="Unassembled WGS sequence"/>
</dbReference>
<keyword evidence="5 7" id="KW-0594">Phospholipid biosynthesis</keyword>
<keyword evidence="7" id="KW-0521">NADP</keyword>
<dbReference type="EMBL" id="JAQQAL010000006">
    <property type="protein sequence ID" value="MDC7225369.1"/>
    <property type="molecule type" value="Genomic_DNA"/>
</dbReference>
<dbReference type="GO" id="GO:0006650">
    <property type="term" value="P:glycerophospholipid metabolic process"/>
    <property type="evidence" value="ECO:0007669"/>
    <property type="project" value="UniProtKB-UniRule"/>
</dbReference>
<keyword evidence="7" id="KW-0547">Nucleotide-binding</keyword>
<evidence type="ECO:0000256" key="11">
    <source>
        <dbReference type="RuleBase" id="RU000437"/>
    </source>
</evidence>
<feature type="binding site" evidence="7">
    <location>
        <position position="306"/>
    </location>
    <ligand>
        <name>NADPH</name>
        <dbReference type="ChEBI" id="CHEBI:57783"/>
    </ligand>
</feature>
<evidence type="ECO:0000256" key="7">
    <source>
        <dbReference type="HAMAP-Rule" id="MF_00394"/>
    </source>
</evidence>
<feature type="binding site" evidence="10">
    <location>
        <position position="271"/>
    </location>
    <ligand>
        <name>NAD(+)</name>
        <dbReference type="ChEBI" id="CHEBI:57540"/>
    </ligand>
</feature>
<feature type="binding site" evidence="7">
    <location>
        <position position="146"/>
    </location>
    <ligand>
        <name>sn-glycerol 3-phosphate</name>
        <dbReference type="ChEBI" id="CHEBI:57597"/>
    </ligand>
</feature>
<feature type="binding site" evidence="7">
    <location>
        <position position="260"/>
    </location>
    <ligand>
        <name>sn-glycerol 3-phosphate</name>
        <dbReference type="ChEBI" id="CHEBI:57597"/>
    </ligand>
</feature>
<evidence type="ECO:0000256" key="2">
    <source>
        <dbReference type="ARBA" id="ARBA00022516"/>
    </source>
</evidence>
<feature type="binding site" evidence="7">
    <location>
        <position position="53"/>
    </location>
    <ligand>
        <name>NADPH</name>
        <dbReference type="ChEBI" id="CHEBI:57783"/>
    </ligand>
</feature>
<dbReference type="Pfam" id="PF07479">
    <property type="entry name" value="NAD_Gly3P_dh_C"/>
    <property type="match status" value="1"/>
</dbReference>
<dbReference type="PIRSF" id="PIRSF000114">
    <property type="entry name" value="Glycerol-3-P_dh"/>
    <property type="match status" value="1"/>
</dbReference>
<comment type="similarity">
    <text evidence="1 7 11">Belongs to the NAD-dependent glycerol-3-phosphate dehydrogenase family.</text>
</comment>
<keyword evidence="2 7" id="KW-0444">Lipid biosynthesis</keyword>
<dbReference type="Gene3D" id="1.10.1040.10">
    <property type="entry name" value="N-(1-d-carboxylethyl)-l-norvaline Dehydrogenase, domain 2"/>
    <property type="match status" value="1"/>
</dbReference>
<evidence type="ECO:0000256" key="6">
    <source>
        <dbReference type="ARBA" id="ARBA00023264"/>
    </source>
</evidence>
<comment type="caution">
    <text evidence="7">Lacks conserved residue(s) required for the propagation of feature annotation.</text>
</comment>
<gene>
    <name evidence="7" type="primary">gpsA</name>
    <name evidence="15" type="ORF">PQJ61_01245</name>
</gene>
<evidence type="ECO:0000256" key="3">
    <source>
        <dbReference type="ARBA" id="ARBA00023002"/>
    </source>
</evidence>
<reference evidence="15 16" key="1">
    <citation type="submission" date="2022-12" db="EMBL/GenBank/DDBJ databases">
        <title>Metagenome assembled genome from gulf of manar.</title>
        <authorList>
            <person name="Kohli P."/>
            <person name="Pk S."/>
            <person name="Venkata Ramana C."/>
            <person name="Sasikala C."/>
        </authorList>
    </citation>
    <scope>NUCLEOTIDE SEQUENCE [LARGE SCALE GENOMIC DNA]</scope>
    <source>
        <strain evidence="15">JB008</strain>
    </source>
</reference>
<comment type="catalytic activity">
    <reaction evidence="7 12">
        <text>sn-glycerol 3-phosphate + NADP(+) = dihydroxyacetone phosphate + NADPH + H(+)</text>
        <dbReference type="Rhea" id="RHEA:11096"/>
        <dbReference type="ChEBI" id="CHEBI:15378"/>
        <dbReference type="ChEBI" id="CHEBI:57597"/>
        <dbReference type="ChEBI" id="CHEBI:57642"/>
        <dbReference type="ChEBI" id="CHEBI:57783"/>
        <dbReference type="ChEBI" id="CHEBI:58349"/>
        <dbReference type="EC" id="1.1.1.94"/>
    </reaction>
</comment>
<evidence type="ECO:0000256" key="8">
    <source>
        <dbReference type="PIRSR" id="PIRSR000114-1"/>
    </source>
</evidence>
<keyword evidence="6 7" id="KW-1208">Phospholipid metabolism</keyword>
<dbReference type="PANTHER" id="PTHR11728:SF1">
    <property type="entry name" value="GLYCEROL-3-PHOSPHATE DEHYDROGENASE [NAD(+)] 2, CHLOROPLASTIC"/>
    <property type="match status" value="1"/>
</dbReference>